<organism evidence="1 2">
    <name type="scientific">Chryseomicrobium palamuruense</name>
    <dbReference type="NCBI Taxonomy" id="682973"/>
    <lineage>
        <taxon>Bacteria</taxon>
        <taxon>Bacillati</taxon>
        <taxon>Bacillota</taxon>
        <taxon>Bacilli</taxon>
        <taxon>Bacillales</taxon>
        <taxon>Caryophanaceae</taxon>
        <taxon>Chryseomicrobium</taxon>
    </lineage>
</organism>
<comment type="caution">
    <text evidence="1">The sequence shown here is derived from an EMBL/GenBank/DDBJ whole genome shotgun (WGS) entry which is preliminary data.</text>
</comment>
<evidence type="ECO:0000313" key="1">
    <source>
        <dbReference type="EMBL" id="MFC4355326.1"/>
    </source>
</evidence>
<proteinExistence type="predicted"/>
<accession>A0ABV8UVH3</accession>
<dbReference type="RefSeq" id="WP_378141796.1">
    <property type="nucleotide sequence ID" value="NZ_JBHSEF010000023.1"/>
</dbReference>
<dbReference type="EMBL" id="JBHSEF010000023">
    <property type="protein sequence ID" value="MFC4355326.1"/>
    <property type="molecule type" value="Genomic_DNA"/>
</dbReference>
<reference evidence="2" key="1">
    <citation type="journal article" date="2019" name="Int. J. Syst. Evol. Microbiol.">
        <title>The Global Catalogue of Microorganisms (GCM) 10K type strain sequencing project: providing services to taxonomists for standard genome sequencing and annotation.</title>
        <authorList>
            <consortium name="The Broad Institute Genomics Platform"/>
            <consortium name="The Broad Institute Genome Sequencing Center for Infectious Disease"/>
            <person name="Wu L."/>
            <person name="Ma J."/>
        </authorList>
    </citation>
    <scope>NUCLEOTIDE SEQUENCE [LARGE SCALE GENOMIC DNA]</scope>
    <source>
        <strain evidence="2">CCUG 50353</strain>
    </source>
</reference>
<gene>
    <name evidence="1" type="ORF">ACFO0S_09730</name>
</gene>
<protein>
    <submittedName>
        <fullName evidence="1">Uncharacterized protein</fullName>
    </submittedName>
</protein>
<keyword evidence="2" id="KW-1185">Reference proteome</keyword>
<name>A0ABV8UVH3_9BACL</name>
<dbReference type="Proteomes" id="UP001595733">
    <property type="component" value="Unassembled WGS sequence"/>
</dbReference>
<evidence type="ECO:0000313" key="2">
    <source>
        <dbReference type="Proteomes" id="UP001595733"/>
    </source>
</evidence>
<sequence>MAVQMLDVLQEVVNKYSYLPVNAELIHSMEFDMETIIYQRTGTIIRVRLEPNPVIPGHILLKDITFRESW</sequence>